<dbReference type="Proteomes" id="UP000266915">
    <property type="component" value="Unassembled WGS sequence"/>
</dbReference>
<sequence>MMGPDVELLEGEQLMVDAHELAYRQITPKMYTDDGKIASHVFGPSSSDQDKPSYSRASVVTAQESRDWHSANASTPSAGVWAVSVGEVVEAKRHVVDDSKTPLEVYGIRAPGHCFVDFRGLNRGQKKELRASLLMCALRRGEIPTEEPLADGQLFL</sequence>
<evidence type="ECO:0000313" key="1">
    <source>
        <dbReference type="EMBL" id="ROR83244.1"/>
    </source>
</evidence>
<dbReference type="RefSeq" id="WP_085511106.1">
    <property type="nucleotide sequence ID" value="NZ_FXAP01000002.1"/>
</dbReference>
<organism evidence="1 2">
    <name type="scientific">Plantibacter flavus</name>
    <dbReference type="NCBI Taxonomy" id="150123"/>
    <lineage>
        <taxon>Bacteria</taxon>
        <taxon>Bacillati</taxon>
        <taxon>Actinomycetota</taxon>
        <taxon>Actinomycetes</taxon>
        <taxon>Micrococcales</taxon>
        <taxon>Microbacteriaceae</taxon>
        <taxon>Plantibacter</taxon>
    </lineage>
</organism>
<accession>A0A3N2C7G0</accession>
<dbReference type="EMBL" id="RKHL01000001">
    <property type="protein sequence ID" value="ROR83244.1"/>
    <property type="molecule type" value="Genomic_DNA"/>
</dbReference>
<name>A0A3N2C7G0_9MICO</name>
<proteinExistence type="predicted"/>
<protein>
    <submittedName>
        <fullName evidence="1">Uncharacterized protein</fullName>
    </submittedName>
</protein>
<dbReference type="AlphaFoldDB" id="A0A3N2C7G0"/>
<comment type="caution">
    <text evidence="1">The sequence shown here is derived from an EMBL/GenBank/DDBJ whole genome shotgun (WGS) entry which is preliminary data.</text>
</comment>
<evidence type="ECO:0000313" key="2">
    <source>
        <dbReference type="Proteomes" id="UP000266915"/>
    </source>
</evidence>
<reference evidence="1 2" key="1">
    <citation type="submission" date="2018-11" db="EMBL/GenBank/DDBJ databases">
        <title>Sequencing the genomes of 1000 actinobacteria strains.</title>
        <authorList>
            <person name="Klenk H.-P."/>
        </authorList>
    </citation>
    <scope>NUCLEOTIDE SEQUENCE [LARGE SCALE GENOMIC DNA]</scope>
    <source>
        <strain evidence="1 2">DSM 14012</strain>
    </source>
</reference>
<keyword evidence="2" id="KW-1185">Reference proteome</keyword>
<gene>
    <name evidence="1" type="ORF">EDD42_3351</name>
</gene>